<accession>A0AAD8YQL5</accession>
<name>A0AAD8YQL5_9TELE</name>
<evidence type="ECO:0000313" key="3">
    <source>
        <dbReference type="Proteomes" id="UP001239994"/>
    </source>
</evidence>
<dbReference type="EMBL" id="JAROKS010000783">
    <property type="protein sequence ID" value="KAK1783995.1"/>
    <property type="molecule type" value="Genomic_DNA"/>
</dbReference>
<organism evidence="2 3">
    <name type="scientific">Electrophorus voltai</name>
    <dbReference type="NCBI Taxonomy" id="2609070"/>
    <lineage>
        <taxon>Eukaryota</taxon>
        <taxon>Metazoa</taxon>
        <taxon>Chordata</taxon>
        <taxon>Craniata</taxon>
        <taxon>Vertebrata</taxon>
        <taxon>Euteleostomi</taxon>
        <taxon>Actinopterygii</taxon>
        <taxon>Neopterygii</taxon>
        <taxon>Teleostei</taxon>
        <taxon>Ostariophysi</taxon>
        <taxon>Gymnotiformes</taxon>
        <taxon>Gymnotoidei</taxon>
        <taxon>Gymnotidae</taxon>
        <taxon>Electrophorus</taxon>
    </lineage>
</organism>
<evidence type="ECO:0000313" key="2">
    <source>
        <dbReference type="EMBL" id="KAK1783995.1"/>
    </source>
</evidence>
<keyword evidence="3" id="KW-1185">Reference proteome</keyword>
<reference evidence="2" key="1">
    <citation type="submission" date="2023-03" db="EMBL/GenBank/DDBJ databases">
        <title>Electrophorus voltai genome.</title>
        <authorList>
            <person name="Bian C."/>
        </authorList>
    </citation>
    <scope>NUCLEOTIDE SEQUENCE</scope>
    <source>
        <strain evidence="2">CB-2022</strain>
        <tissue evidence="2">Muscle</tissue>
    </source>
</reference>
<gene>
    <name evidence="2" type="ORF">P4O66_022170</name>
</gene>
<evidence type="ECO:0000256" key="1">
    <source>
        <dbReference type="SAM" id="MobiDB-lite"/>
    </source>
</evidence>
<feature type="region of interest" description="Disordered" evidence="1">
    <location>
        <begin position="83"/>
        <end position="146"/>
    </location>
</feature>
<feature type="compositionally biased region" description="Pro residues" evidence="1">
    <location>
        <begin position="137"/>
        <end position="146"/>
    </location>
</feature>
<sequence>MKLWLFPHHQSSLCLSVTKPETANPLALRVHGHLDVPGKSRITFILMTRSQVSTKSLPVLTNAAGASSLQHKMVTPPVPVAILQAAHPDPGPGVRDANRSVTRSVPVATPPDQPPLNTTAASPDPPVPVVEEATPQAPMPHARPVPMPYARLLPVVAP</sequence>
<comment type="caution">
    <text evidence="2">The sequence shown here is derived from an EMBL/GenBank/DDBJ whole genome shotgun (WGS) entry which is preliminary data.</text>
</comment>
<dbReference type="Proteomes" id="UP001239994">
    <property type="component" value="Unassembled WGS sequence"/>
</dbReference>
<proteinExistence type="predicted"/>
<protein>
    <submittedName>
        <fullName evidence="2">Uncharacterized protein</fullName>
    </submittedName>
</protein>
<dbReference type="AlphaFoldDB" id="A0AAD8YQL5"/>